<gene>
    <name evidence="5" type="ORF">GA0070611_2125</name>
</gene>
<dbReference type="GO" id="GO:0071949">
    <property type="term" value="F:FAD binding"/>
    <property type="evidence" value="ECO:0007669"/>
    <property type="project" value="InterPro"/>
</dbReference>
<feature type="domain" description="FAD-binding" evidence="4">
    <location>
        <begin position="8"/>
        <end position="344"/>
    </location>
</feature>
<dbReference type="Pfam" id="PF01494">
    <property type="entry name" value="FAD_binding_3"/>
    <property type="match status" value="1"/>
</dbReference>
<protein>
    <submittedName>
        <fullName evidence="5">2-polyprenyl-6-methoxyphenol hydroxylase</fullName>
    </submittedName>
</protein>
<accession>A0A1A8ZGA4</accession>
<dbReference type="Gene3D" id="3.40.30.120">
    <property type="match status" value="1"/>
</dbReference>
<dbReference type="InterPro" id="IPR050641">
    <property type="entry name" value="RIFMO-like"/>
</dbReference>
<evidence type="ECO:0000256" key="2">
    <source>
        <dbReference type="ARBA" id="ARBA00022630"/>
    </source>
</evidence>
<dbReference type="AlphaFoldDB" id="A0A1A8ZGA4"/>
<dbReference type="PRINTS" id="PR00420">
    <property type="entry name" value="RNGMNOXGNASE"/>
</dbReference>
<dbReference type="PANTHER" id="PTHR43004:SF19">
    <property type="entry name" value="BINDING MONOOXYGENASE, PUTATIVE (JCVI)-RELATED"/>
    <property type="match status" value="1"/>
</dbReference>
<name>A0A1A8ZGA4_9ACTN</name>
<dbReference type="RefSeq" id="WP_197675900.1">
    <property type="nucleotide sequence ID" value="NZ_LT594323.1"/>
</dbReference>
<keyword evidence="2" id="KW-0285">Flavoprotein</keyword>
<dbReference type="InterPro" id="IPR002938">
    <property type="entry name" value="FAD-bd"/>
</dbReference>
<dbReference type="STRING" id="261654.GA0070611_2125"/>
<reference evidence="6" key="1">
    <citation type="submission" date="2016-06" db="EMBL/GenBank/DDBJ databases">
        <authorList>
            <person name="Varghese N."/>
            <person name="Submissions Spin"/>
        </authorList>
    </citation>
    <scope>NUCLEOTIDE SEQUENCE [LARGE SCALE GENOMIC DNA]</scope>
    <source>
        <strain evidence="6">DSM 44815</strain>
    </source>
</reference>
<dbReference type="InterPro" id="IPR036188">
    <property type="entry name" value="FAD/NAD-bd_sf"/>
</dbReference>
<evidence type="ECO:0000313" key="5">
    <source>
        <dbReference type="EMBL" id="SBT42897.1"/>
    </source>
</evidence>
<sequence>MATMEDQVEVLVVGAGPVGLCAAYNLTRHGVRVRVVDRAPGPATTSRALATHARSLETYDQMGVLDAMLAAGRKVEHFSVHQGGRCLVRFDTDYSRLPTRFPFTLMIDQAITERVLRDALAGLGVPVQWGVTLESFTQDDAGVRTTLRYADGRTGTVPSGWLLGCDGGRSTVRKQLGLPLIGDSTETWLIADAIVDTDLPGDSIHLLHAGAGSVMLVPFPEEGKFRLLDTVDTDHADAADEVARRFAGKISRVLGRPVEVRTPSWVSVFTIQQRMVPSMRVDRVLVAGDAAHVHSPASGQGLNTGVQDAYNLAWKLAMVVRGTAGAGLLDSYGAERVPIGAALLGSTRKATVLVALRNRAMAVALPVGTGLLNGLRPLKRFVERRIMGAMSALALTYRDTPLNRPTGRRVGRVPLGGRVSVVDATGAAAPGWAALLAELREPRWRLLVVPDRPVDPAPGAVARAHPDLAVRTVTDEPGTPVAGGPTPLADPGGRLRADLGLRPGDWYLVRPDGYLASAGTGLVPAEVDRLLDSLLCRTTGARPQPDHTALENA</sequence>
<dbReference type="SUPFAM" id="SSF51905">
    <property type="entry name" value="FAD/NAD(P)-binding domain"/>
    <property type="match status" value="1"/>
</dbReference>
<dbReference type="Gene3D" id="3.50.50.60">
    <property type="entry name" value="FAD/NAD(P)-binding domain"/>
    <property type="match status" value="1"/>
</dbReference>
<keyword evidence="3" id="KW-0274">FAD</keyword>
<dbReference type="EMBL" id="LT594323">
    <property type="protein sequence ID" value="SBT42897.1"/>
    <property type="molecule type" value="Genomic_DNA"/>
</dbReference>
<comment type="cofactor">
    <cofactor evidence="1">
        <name>FAD</name>
        <dbReference type="ChEBI" id="CHEBI:57692"/>
    </cofactor>
</comment>
<dbReference type="PATRIC" id="fig|261654.4.peg.2162"/>
<evidence type="ECO:0000256" key="3">
    <source>
        <dbReference type="ARBA" id="ARBA00022827"/>
    </source>
</evidence>
<keyword evidence="6" id="KW-1185">Reference proteome</keyword>
<dbReference type="Proteomes" id="UP000199385">
    <property type="component" value="Chromosome I"/>
</dbReference>
<evidence type="ECO:0000259" key="4">
    <source>
        <dbReference type="Pfam" id="PF01494"/>
    </source>
</evidence>
<proteinExistence type="predicted"/>
<organism evidence="5 6">
    <name type="scientific">Micromonospora auratinigra</name>
    <dbReference type="NCBI Taxonomy" id="261654"/>
    <lineage>
        <taxon>Bacteria</taxon>
        <taxon>Bacillati</taxon>
        <taxon>Actinomycetota</taxon>
        <taxon>Actinomycetes</taxon>
        <taxon>Micromonosporales</taxon>
        <taxon>Micromonosporaceae</taxon>
        <taxon>Micromonospora</taxon>
    </lineage>
</organism>
<dbReference type="GO" id="GO:0016709">
    <property type="term" value="F:oxidoreductase activity, acting on paired donors, with incorporation or reduction of molecular oxygen, NAD(P)H as one donor, and incorporation of one atom of oxygen"/>
    <property type="evidence" value="ECO:0007669"/>
    <property type="project" value="UniProtKB-ARBA"/>
</dbReference>
<dbReference type="PANTHER" id="PTHR43004">
    <property type="entry name" value="TRK SYSTEM POTASSIUM UPTAKE PROTEIN"/>
    <property type="match status" value="1"/>
</dbReference>
<dbReference type="Gene3D" id="3.30.70.2450">
    <property type="match status" value="1"/>
</dbReference>
<evidence type="ECO:0000313" key="6">
    <source>
        <dbReference type="Proteomes" id="UP000199385"/>
    </source>
</evidence>
<evidence type="ECO:0000256" key="1">
    <source>
        <dbReference type="ARBA" id="ARBA00001974"/>
    </source>
</evidence>